<reference evidence="2 3" key="1">
    <citation type="submission" date="2015-04" db="EMBL/GenBank/DDBJ databases">
        <authorList>
            <person name="Syromyatnikov M.Y."/>
            <person name="Popov V.N."/>
        </authorList>
    </citation>
    <scope>NUCLEOTIDE SEQUENCE [LARGE SCALE GENOMIC DNA]</scope>
</reference>
<proteinExistence type="predicted"/>
<feature type="region of interest" description="Disordered" evidence="1">
    <location>
        <begin position="14"/>
        <end position="63"/>
    </location>
</feature>
<gene>
    <name evidence="2" type="ORF">CLUMA_CG015697</name>
</gene>
<keyword evidence="3" id="KW-1185">Reference proteome</keyword>
<organism evidence="2 3">
    <name type="scientific">Clunio marinus</name>
    <dbReference type="NCBI Taxonomy" id="568069"/>
    <lineage>
        <taxon>Eukaryota</taxon>
        <taxon>Metazoa</taxon>
        <taxon>Ecdysozoa</taxon>
        <taxon>Arthropoda</taxon>
        <taxon>Hexapoda</taxon>
        <taxon>Insecta</taxon>
        <taxon>Pterygota</taxon>
        <taxon>Neoptera</taxon>
        <taxon>Endopterygota</taxon>
        <taxon>Diptera</taxon>
        <taxon>Nematocera</taxon>
        <taxon>Chironomoidea</taxon>
        <taxon>Chironomidae</taxon>
        <taxon>Clunio</taxon>
    </lineage>
</organism>
<evidence type="ECO:0000256" key="1">
    <source>
        <dbReference type="SAM" id="MobiDB-lite"/>
    </source>
</evidence>
<evidence type="ECO:0000313" key="3">
    <source>
        <dbReference type="Proteomes" id="UP000183832"/>
    </source>
</evidence>
<dbReference type="Proteomes" id="UP000183832">
    <property type="component" value="Unassembled WGS sequence"/>
</dbReference>
<dbReference type="EMBL" id="CVRI01000057">
    <property type="protein sequence ID" value="CRL02109.1"/>
    <property type="molecule type" value="Genomic_DNA"/>
</dbReference>
<dbReference type="AlphaFoldDB" id="A0A1J1IPE1"/>
<name>A0A1J1IPE1_9DIPT</name>
<accession>A0A1J1IPE1</accession>
<evidence type="ECO:0000313" key="2">
    <source>
        <dbReference type="EMBL" id="CRL02109.1"/>
    </source>
</evidence>
<sequence length="63" mass="7105">MMLKNSMLTMVHNGPRIVDINKQHQQDKSNKRSETAIKMFSSNGISSPKADKLSKLTCQELSK</sequence>
<protein>
    <submittedName>
        <fullName evidence="2">CLUMA_CG015697, isoform A</fullName>
    </submittedName>
</protein>
<feature type="compositionally biased region" description="Basic and acidic residues" evidence="1">
    <location>
        <begin position="19"/>
        <end position="35"/>
    </location>
</feature>